<protein>
    <submittedName>
        <fullName evidence="1">Uncharacterized protein</fullName>
    </submittedName>
</protein>
<dbReference type="OrthoDB" id="4244945at2759"/>
<evidence type="ECO:0000313" key="2">
    <source>
        <dbReference type="Proteomes" id="UP000177622"/>
    </source>
</evidence>
<organism evidence="1 2">
    <name type="scientific">Penicillium arizonense</name>
    <dbReference type="NCBI Taxonomy" id="1835702"/>
    <lineage>
        <taxon>Eukaryota</taxon>
        <taxon>Fungi</taxon>
        <taxon>Dikarya</taxon>
        <taxon>Ascomycota</taxon>
        <taxon>Pezizomycotina</taxon>
        <taxon>Eurotiomycetes</taxon>
        <taxon>Eurotiomycetidae</taxon>
        <taxon>Eurotiales</taxon>
        <taxon>Aspergillaceae</taxon>
        <taxon>Penicillium</taxon>
    </lineage>
</organism>
<keyword evidence="2" id="KW-1185">Reference proteome</keyword>
<comment type="caution">
    <text evidence="1">The sequence shown here is derived from an EMBL/GenBank/DDBJ whole genome shotgun (WGS) entry which is preliminary data.</text>
</comment>
<dbReference type="GeneID" id="34572326"/>
<name>A0A1F5LVC7_PENAI</name>
<dbReference type="Proteomes" id="UP000177622">
    <property type="component" value="Unassembled WGS sequence"/>
</dbReference>
<dbReference type="AlphaFoldDB" id="A0A1F5LVC7"/>
<proteinExistence type="predicted"/>
<reference evidence="1 2" key="1">
    <citation type="journal article" date="2016" name="Sci. Rep.">
        <title>Penicillium arizonense, a new, genome sequenced fungal species, reveals a high chemical diversity in secreted metabolites.</title>
        <authorList>
            <person name="Grijseels S."/>
            <person name="Nielsen J.C."/>
            <person name="Randelovic M."/>
            <person name="Nielsen J."/>
            <person name="Nielsen K.F."/>
            <person name="Workman M."/>
            <person name="Frisvad J.C."/>
        </authorList>
    </citation>
    <scope>NUCLEOTIDE SEQUENCE [LARGE SCALE GENOMIC DNA]</scope>
    <source>
        <strain evidence="1 2">CBS 141311</strain>
    </source>
</reference>
<accession>A0A1F5LVC7</accession>
<gene>
    <name evidence="1" type="ORF">PENARI_c002G06815</name>
</gene>
<dbReference type="RefSeq" id="XP_022492542.1">
    <property type="nucleotide sequence ID" value="XM_022627592.1"/>
</dbReference>
<sequence length="135" mass="14312">MPILAENYQSFFFPGQSAIKTLLIIQKAPQFINMFSQTTIALGLLLAGASAQQAANCEYQSFKCGSVLLAAPFTYTTAQLTAAVNDTASIPALTTTQLSQSLFHCTDILGAITGNAYCFAGCDSKPGSRNDQCIL</sequence>
<dbReference type="EMBL" id="LXJU01000002">
    <property type="protein sequence ID" value="OGE57115.1"/>
    <property type="molecule type" value="Genomic_DNA"/>
</dbReference>
<evidence type="ECO:0000313" key="1">
    <source>
        <dbReference type="EMBL" id="OGE57115.1"/>
    </source>
</evidence>